<evidence type="ECO:0000313" key="3">
    <source>
        <dbReference type="Proteomes" id="UP000727490"/>
    </source>
</evidence>
<feature type="domain" description="NodB homology" evidence="1">
    <location>
        <begin position="57"/>
        <end position="204"/>
    </location>
</feature>
<gene>
    <name evidence="2" type="ORF">EGN73_01945</name>
</gene>
<dbReference type="Pfam" id="PF01522">
    <property type="entry name" value="Polysacc_deac_1"/>
    <property type="match status" value="1"/>
</dbReference>
<keyword evidence="3" id="KW-1185">Reference proteome</keyword>
<evidence type="ECO:0000313" key="2">
    <source>
        <dbReference type="EMBL" id="MBW3466576.1"/>
    </source>
</evidence>
<reference evidence="2 3" key="1">
    <citation type="journal article" date="2020" name="Syst. Appl. Microbiol.">
        <title>Arthrospiribacter ruber gen. nov., sp. nov., a novel bacterium isolated from Arthrospira cultures.</title>
        <authorList>
            <person name="Waleron M."/>
            <person name="Misztak A."/>
            <person name="Waleron M.M."/>
            <person name="Furmaniak M."/>
            <person name="Mrozik A."/>
            <person name="Waleron K."/>
        </authorList>
    </citation>
    <scope>NUCLEOTIDE SEQUENCE [LARGE SCALE GENOMIC DNA]</scope>
    <source>
        <strain evidence="2 3">DPMB0001</strain>
    </source>
</reference>
<proteinExistence type="predicted"/>
<dbReference type="CDD" id="cd10929">
    <property type="entry name" value="CE4_u5"/>
    <property type="match status" value="1"/>
</dbReference>
<accession>A0A951IV62</accession>
<dbReference type="InterPro" id="IPR002509">
    <property type="entry name" value="NODB_dom"/>
</dbReference>
<dbReference type="GO" id="GO:0005975">
    <property type="term" value="P:carbohydrate metabolic process"/>
    <property type="evidence" value="ECO:0007669"/>
    <property type="project" value="InterPro"/>
</dbReference>
<dbReference type="GO" id="GO:0016810">
    <property type="term" value="F:hydrolase activity, acting on carbon-nitrogen (but not peptide) bonds"/>
    <property type="evidence" value="ECO:0007669"/>
    <property type="project" value="InterPro"/>
</dbReference>
<sequence length="346" mass="40758">MVRTYSFVGTKTYTCRANHQKVNSVGYLIISLDFELHWGRYDKYPLNDVGNYYKNTRKAIPRMLALFQKYQIHATWATVGSLMAENDEEWKLYQPKVLPGFANPLYSAYHWYAQQKEHDPSALFAPELVKQIMECPDQEIGSHTFAHYYTGEKGANQAAFKSDLEAAKSIAFEKFKVDLKSLVFPRNQYNPNSLNTANHLGFKVFRTNPPDWFWSSPERANIFKKIFRTGDTLVPLGRKSYYDLDIKFKRDFLQLPASRLLRPFKPYSIFNQLRVNRVKDEMKEAAKEDMAYHLWWHPHNFGQHLEENLRVLEDILDCYRKLALDHDMKSLTMWEAFEKKIQPQKG</sequence>
<dbReference type="Proteomes" id="UP000727490">
    <property type="component" value="Unassembled WGS sequence"/>
</dbReference>
<dbReference type="InterPro" id="IPR051398">
    <property type="entry name" value="Polysacch_Deacetylase"/>
</dbReference>
<evidence type="ECO:0000259" key="1">
    <source>
        <dbReference type="Pfam" id="PF01522"/>
    </source>
</evidence>
<name>A0A951IV62_9BACT</name>
<protein>
    <submittedName>
        <fullName evidence="2">Polysaccharide deacetylase</fullName>
    </submittedName>
</protein>
<dbReference type="EMBL" id="RPHB01000001">
    <property type="protein sequence ID" value="MBW3466576.1"/>
    <property type="molecule type" value="Genomic_DNA"/>
</dbReference>
<dbReference type="PANTHER" id="PTHR34216">
    <property type="match status" value="1"/>
</dbReference>
<dbReference type="PANTHER" id="PTHR34216:SF3">
    <property type="entry name" value="POLY-BETA-1,6-N-ACETYL-D-GLUCOSAMINE N-DEACETYLASE"/>
    <property type="match status" value="1"/>
</dbReference>
<dbReference type="AlphaFoldDB" id="A0A951IV62"/>
<organism evidence="2 3">
    <name type="scientific">Arthrospiribacter ruber</name>
    <dbReference type="NCBI Taxonomy" id="2487934"/>
    <lineage>
        <taxon>Bacteria</taxon>
        <taxon>Pseudomonadati</taxon>
        <taxon>Bacteroidota</taxon>
        <taxon>Cytophagia</taxon>
        <taxon>Cytophagales</taxon>
        <taxon>Cyclobacteriaceae</taxon>
        <taxon>Arthrospiribacter</taxon>
    </lineage>
</organism>
<comment type="caution">
    <text evidence="2">The sequence shown here is derived from an EMBL/GenBank/DDBJ whole genome shotgun (WGS) entry which is preliminary data.</text>
</comment>